<dbReference type="CDD" id="cd12797">
    <property type="entry name" value="M23_peptidase"/>
    <property type="match status" value="1"/>
</dbReference>
<dbReference type="GO" id="GO:0004222">
    <property type="term" value="F:metalloendopeptidase activity"/>
    <property type="evidence" value="ECO:0007669"/>
    <property type="project" value="TreeGrafter"/>
</dbReference>
<dbReference type="InterPro" id="IPR016047">
    <property type="entry name" value="M23ase_b-sheet_dom"/>
</dbReference>
<sequence length="307" mass="35038">MHRNLFKPLIIVGTSLLLAGGSFADLQAREKTIIMDPPKSLPVLEPVPRPDIVFVIDSLRPKLNKNITPIVDFIRDIEFSDMPEEYDIWSDSQINPYKVDLKDMKDTVKLDLSGYVPPITKHVTSDFGFRRWRFHYGIDLKVEKGDSVLCAFDGTVRLTRRDRRGYGYFVLVRHFNGLETLYGHLARITVNPGDTIKAGVPVGLGGNTGRSTGYHLHFELRYLGNPLNPNDLIDFQSCCTKNNILQLNASHFSYKKEIDKIRFWKVRRGDTLGRIAMRTGVSISKLCKLNGIKRSTKLRIGRNLRYT</sequence>
<dbReference type="EMBL" id="VSSQ01012369">
    <property type="protein sequence ID" value="MPM49069.1"/>
    <property type="molecule type" value="Genomic_DNA"/>
</dbReference>
<accession>A0A645A7B5</accession>
<dbReference type="InterPro" id="IPR050570">
    <property type="entry name" value="Cell_wall_metabolism_enzyme"/>
</dbReference>
<dbReference type="Gene3D" id="3.10.350.10">
    <property type="entry name" value="LysM domain"/>
    <property type="match status" value="1"/>
</dbReference>
<dbReference type="CDD" id="cd00118">
    <property type="entry name" value="LysM"/>
    <property type="match status" value="1"/>
</dbReference>
<proteinExistence type="predicted"/>
<dbReference type="SUPFAM" id="SSF51261">
    <property type="entry name" value="Duplicated hybrid motif"/>
    <property type="match status" value="1"/>
</dbReference>
<reference evidence="2" key="1">
    <citation type="submission" date="2019-08" db="EMBL/GenBank/DDBJ databases">
        <authorList>
            <person name="Kucharzyk K."/>
            <person name="Murdoch R.W."/>
            <person name="Higgins S."/>
            <person name="Loffler F."/>
        </authorList>
    </citation>
    <scope>NUCLEOTIDE SEQUENCE</scope>
</reference>
<feature type="domain" description="LysM" evidence="1">
    <location>
        <begin position="262"/>
        <end position="306"/>
    </location>
</feature>
<dbReference type="PANTHER" id="PTHR21666:SF270">
    <property type="entry name" value="MUREIN HYDROLASE ACTIVATOR ENVC"/>
    <property type="match status" value="1"/>
</dbReference>
<dbReference type="Pfam" id="PF01476">
    <property type="entry name" value="LysM"/>
    <property type="match status" value="1"/>
</dbReference>
<dbReference type="PROSITE" id="PS51782">
    <property type="entry name" value="LYSM"/>
    <property type="match status" value="1"/>
</dbReference>
<dbReference type="InterPro" id="IPR036779">
    <property type="entry name" value="LysM_dom_sf"/>
</dbReference>
<dbReference type="InterPro" id="IPR018392">
    <property type="entry name" value="LysM"/>
</dbReference>
<evidence type="ECO:0000259" key="1">
    <source>
        <dbReference type="PROSITE" id="PS51782"/>
    </source>
</evidence>
<name>A0A645A7B5_9ZZZZ</name>
<dbReference type="AlphaFoldDB" id="A0A645A7B5"/>
<dbReference type="Gene3D" id="2.70.70.10">
    <property type="entry name" value="Glucose Permease (Domain IIA)"/>
    <property type="match status" value="1"/>
</dbReference>
<dbReference type="PANTHER" id="PTHR21666">
    <property type="entry name" value="PEPTIDASE-RELATED"/>
    <property type="match status" value="1"/>
</dbReference>
<protein>
    <recommendedName>
        <fullName evidence="1">LysM domain-containing protein</fullName>
    </recommendedName>
</protein>
<gene>
    <name evidence="2" type="ORF">SDC9_95797</name>
</gene>
<dbReference type="SUPFAM" id="SSF54106">
    <property type="entry name" value="LysM domain"/>
    <property type="match status" value="1"/>
</dbReference>
<dbReference type="SMART" id="SM00257">
    <property type="entry name" value="LysM"/>
    <property type="match status" value="1"/>
</dbReference>
<dbReference type="Pfam" id="PF01551">
    <property type="entry name" value="Peptidase_M23"/>
    <property type="match status" value="1"/>
</dbReference>
<organism evidence="2">
    <name type="scientific">bioreactor metagenome</name>
    <dbReference type="NCBI Taxonomy" id="1076179"/>
    <lineage>
        <taxon>unclassified sequences</taxon>
        <taxon>metagenomes</taxon>
        <taxon>ecological metagenomes</taxon>
    </lineage>
</organism>
<dbReference type="InterPro" id="IPR011055">
    <property type="entry name" value="Dup_hybrid_motif"/>
</dbReference>
<comment type="caution">
    <text evidence="2">The sequence shown here is derived from an EMBL/GenBank/DDBJ whole genome shotgun (WGS) entry which is preliminary data.</text>
</comment>
<evidence type="ECO:0000313" key="2">
    <source>
        <dbReference type="EMBL" id="MPM49069.1"/>
    </source>
</evidence>